<protein>
    <submittedName>
        <fullName evidence="3">MBL fold metallo-hydrolase</fullName>
    </submittedName>
</protein>
<evidence type="ECO:0000313" key="3">
    <source>
        <dbReference type="EMBL" id="QNA45865.1"/>
    </source>
</evidence>
<keyword evidence="1" id="KW-0378">Hydrolase</keyword>
<dbReference type="AlphaFoldDB" id="A0A7G5XK62"/>
<evidence type="ECO:0000313" key="4">
    <source>
        <dbReference type="Proteomes" id="UP000515344"/>
    </source>
</evidence>
<sequence>MEKNFFRVIYLGGPTAILEIGGLRFMTDPTLDPAGSVYHVPNLTVEKTKGPATIDIGRIDIVLLSHDQHFDNFDHAGRLLVKKVSKTYTTVSGASRLKGTSAGLAPWQSEAIITPDGTEITITATPARHGPAGIEKIQGEVIGFLLSVKAAMAIEIYITGDTTYYEGVAEVAKRYNPDYVFLFAGGAQTRGPFFVTMGTNDAMDMASTFPDATIIPLHYEGWKHYTQSVKDIQTSYRVLGIDQRLKILEAGKTISLEATGKNQ</sequence>
<feature type="domain" description="Metallo-beta-lactamase" evidence="2">
    <location>
        <begin position="24"/>
        <end position="219"/>
    </location>
</feature>
<reference evidence="4" key="1">
    <citation type="submission" date="2020-08" db="EMBL/GenBank/DDBJ databases">
        <title>Lacibacter sp. S13-6-6 genome sequencing.</title>
        <authorList>
            <person name="Jin L."/>
        </authorList>
    </citation>
    <scope>NUCLEOTIDE SEQUENCE [LARGE SCALE GENOMIC DNA]</scope>
    <source>
        <strain evidence="4">S13-6-6</strain>
    </source>
</reference>
<accession>A0A7G5XK62</accession>
<keyword evidence="4" id="KW-1185">Reference proteome</keyword>
<dbReference type="GO" id="GO:0016787">
    <property type="term" value="F:hydrolase activity"/>
    <property type="evidence" value="ECO:0007669"/>
    <property type="project" value="UniProtKB-KW"/>
</dbReference>
<dbReference type="InterPro" id="IPR001279">
    <property type="entry name" value="Metallo-B-lactamas"/>
</dbReference>
<dbReference type="Proteomes" id="UP000515344">
    <property type="component" value="Chromosome"/>
</dbReference>
<dbReference type="PANTHER" id="PTHR43546:SF9">
    <property type="entry name" value="L-ASCORBATE-6-PHOSPHATE LACTONASE ULAG-RELATED"/>
    <property type="match status" value="1"/>
</dbReference>
<dbReference type="SUPFAM" id="SSF56281">
    <property type="entry name" value="Metallo-hydrolase/oxidoreductase"/>
    <property type="match status" value="1"/>
</dbReference>
<dbReference type="InterPro" id="IPR036866">
    <property type="entry name" value="RibonucZ/Hydroxyglut_hydro"/>
</dbReference>
<evidence type="ECO:0000256" key="1">
    <source>
        <dbReference type="ARBA" id="ARBA00022801"/>
    </source>
</evidence>
<dbReference type="RefSeq" id="WP_182805290.1">
    <property type="nucleotide sequence ID" value="NZ_CP060007.1"/>
</dbReference>
<proteinExistence type="predicted"/>
<organism evidence="3 4">
    <name type="scientific">Lacibacter sediminis</name>
    <dbReference type="NCBI Taxonomy" id="2760713"/>
    <lineage>
        <taxon>Bacteria</taxon>
        <taxon>Pseudomonadati</taxon>
        <taxon>Bacteroidota</taxon>
        <taxon>Chitinophagia</taxon>
        <taxon>Chitinophagales</taxon>
        <taxon>Chitinophagaceae</taxon>
        <taxon>Lacibacter</taxon>
    </lineage>
</organism>
<dbReference type="Pfam" id="PF12706">
    <property type="entry name" value="Lactamase_B_2"/>
    <property type="match status" value="1"/>
</dbReference>
<dbReference type="EMBL" id="CP060007">
    <property type="protein sequence ID" value="QNA45865.1"/>
    <property type="molecule type" value="Genomic_DNA"/>
</dbReference>
<dbReference type="KEGG" id="lacs:H4075_06645"/>
<dbReference type="PANTHER" id="PTHR43546">
    <property type="entry name" value="UPF0173 METAL-DEPENDENT HYDROLASE MJ1163-RELATED"/>
    <property type="match status" value="1"/>
</dbReference>
<evidence type="ECO:0000259" key="2">
    <source>
        <dbReference type="Pfam" id="PF12706"/>
    </source>
</evidence>
<gene>
    <name evidence="3" type="ORF">H4075_06645</name>
</gene>
<name>A0A7G5XK62_9BACT</name>
<dbReference type="Gene3D" id="3.60.15.10">
    <property type="entry name" value="Ribonuclease Z/Hydroxyacylglutathione hydrolase-like"/>
    <property type="match status" value="1"/>
</dbReference>
<dbReference type="InterPro" id="IPR050114">
    <property type="entry name" value="UPF0173_UPF0282_UlaG_hydrolase"/>
</dbReference>